<organism evidence="1 2">
    <name type="scientific">Hymenobacter fastidiosus</name>
    <dbReference type="NCBI Taxonomy" id="486264"/>
    <lineage>
        <taxon>Bacteria</taxon>
        <taxon>Pseudomonadati</taxon>
        <taxon>Bacteroidota</taxon>
        <taxon>Cytophagia</taxon>
        <taxon>Cytophagales</taxon>
        <taxon>Hymenobacteraceae</taxon>
        <taxon>Hymenobacter</taxon>
    </lineage>
</organism>
<accession>A0ABP7SLG8</accession>
<reference evidence="2" key="1">
    <citation type="journal article" date="2019" name="Int. J. Syst. Evol. Microbiol.">
        <title>The Global Catalogue of Microorganisms (GCM) 10K type strain sequencing project: providing services to taxonomists for standard genome sequencing and annotation.</title>
        <authorList>
            <consortium name="The Broad Institute Genomics Platform"/>
            <consortium name="The Broad Institute Genome Sequencing Center for Infectious Disease"/>
            <person name="Wu L."/>
            <person name="Ma J."/>
        </authorList>
    </citation>
    <scope>NUCLEOTIDE SEQUENCE [LARGE SCALE GENOMIC DNA]</scope>
    <source>
        <strain evidence="2">JCM 17224</strain>
    </source>
</reference>
<evidence type="ECO:0000313" key="1">
    <source>
        <dbReference type="EMBL" id="GAA4013370.1"/>
    </source>
</evidence>
<dbReference type="Proteomes" id="UP001500567">
    <property type="component" value="Unassembled WGS sequence"/>
</dbReference>
<evidence type="ECO:0008006" key="3">
    <source>
        <dbReference type="Google" id="ProtNLM"/>
    </source>
</evidence>
<evidence type="ECO:0000313" key="2">
    <source>
        <dbReference type="Proteomes" id="UP001500567"/>
    </source>
</evidence>
<dbReference type="EMBL" id="BAABDJ010000034">
    <property type="protein sequence ID" value="GAA4013370.1"/>
    <property type="molecule type" value="Genomic_DNA"/>
</dbReference>
<keyword evidence="2" id="KW-1185">Reference proteome</keyword>
<protein>
    <recommendedName>
        <fullName evidence="3">VOC family protein</fullName>
    </recommendedName>
</protein>
<proteinExistence type="predicted"/>
<dbReference type="InterPro" id="IPR029068">
    <property type="entry name" value="Glyas_Bleomycin-R_OHBP_Dase"/>
</dbReference>
<dbReference type="SUPFAM" id="SSF54593">
    <property type="entry name" value="Glyoxalase/Bleomycin resistance protein/Dihydroxybiphenyl dioxygenase"/>
    <property type="match status" value="1"/>
</dbReference>
<comment type="caution">
    <text evidence="1">The sequence shown here is derived from an EMBL/GenBank/DDBJ whole genome shotgun (WGS) entry which is preliminary data.</text>
</comment>
<gene>
    <name evidence="1" type="ORF">GCM10022408_27990</name>
</gene>
<name>A0ABP7SLG8_9BACT</name>
<sequence length="149" mass="16719">MYPIHDASRIKAAIEWYSGFFGQPPAKVDLDNAHPYAVYEVDGVEVRLETSPRFLQLKEPIFYWVLPTPADVARKYAALDANPANKFERGLFQRVRQIEARRPESSQSGQAAGVTEVKEFIVLDPAGNQVGVINNPIYKPSLTNTDVEQ</sequence>